<name>A5B7S0_VITVI</name>
<proteinExistence type="predicted"/>
<reference evidence="1" key="1">
    <citation type="journal article" date="2007" name="PLoS ONE">
        <title>The first genome sequence of an elite grapevine cultivar (Pinot noir Vitis vinifera L.): coping with a highly heterozygous genome.</title>
        <authorList>
            <person name="Velasco R."/>
            <person name="Zharkikh A."/>
            <person name="Troggio M."/>
            <person name="Cartwright D.A."/>
            <person name="Cestaro A."/>
            <person name="Pruss D."/>
            <person name="Pindo M."/>
            <person name="FitzGerald L.M."/>
            <person name="Vezzulli S."/>
            <person name="Reid J."/>
            <person name="Malacarne G."/>
            <person name="Iliev D."/>
            <person name="Coppola G."/>
            <person name="Wardell B."/>
            <person name="Micheletti D."/>
            <person name="Macalma T."/>
            <person name="Facci M."/>
            <person name="Mitchell J.T."/>
            <person name="Perazzolli M."/>
            <person name="Eldredge G."/>
            <person name="Gatto P."/>
            <person name="Oyzerski R."/>
            <person name="Moretto M."/>
            <person name="Gutin N."/>
            <person name="Stefanini M."/>
            <person name="Chen Y."/>
            <person name="Segala C."/>
            <person name="Davenport C."/>
            <person name="Dematte L."/>
            <person name="Mraz A."/>
            <person name="Battilana J."/>
            <person name="Stormo K."/>
            <person name="Costa F."/>
            <person name="Tao Q."/>
            <person name="Si-Ammour A."/>
            <person name="Harkins T."/>
            <person name="Lackey A."/>
            <person name="Perbost C."/>
            <person name="Taillon B."/>
            <person name="Stella A."/>
            <person name="Solovyev V."/>
            <person name="Fawcett J.A."/>
            <person name="Sterck L."/>
            <person name="Vandepoele K."/>
            <person name="Grando S.M."/>
            <person name="Toppo S."/>
            <person name="Moser C."/>
            <person name="Lanchbury J."/>
            <person name="Bogden R."/>
            <person name="Skolnick M."/>
            <person name="Sgaramella V."/>
            <person name="Bhatnagar S.K."/>
            <person name="Fontana P."/>
            <person name="Gutin A."/>
            <person name="Van de Peer Y."/>
            <person name="Salamini F."/>
            <person name="Viola R."/>
        </authorList>
    </citation>
    <scope>NUCLEOTIDE SEQUENCE</scope>
</reference>
<dbReference type="EMBL" id="AM449640">
    <property type="protein sequence ID" value="CAN65327.1"/>
    <property type="molecule type" value="Genomic_DNA"/>
</dbReference>
<sequence length="231" mass="25140">MDEHISKYSSFEAFCISVCSSLHTGAYPISESIGPSAVFIHLFDLVIDSLELHTGAYPHSPRSSDLSQASLSFDLVVDPHELLYWGISPPIDHSSSSVSVRVLGRTYINRPSSYQFSLSRDRTYIDRSLSCQLESGAAPISIGHIPISSVRVGTAPISIGHSSCQFESGPHLYRSAISVLLVQFESGPHLYDRSLSCQFESGPHLYDRPSLCHDSSVSGTAPIRSVIIVSV</sequence>
<dbReference type="AlphaFoldDB" id="A5B7S0"/>
<evidence type="ECO:0000313" key="1">
    <source>
        <dbReference type="EMBL" id="CAN65327.1"/>
    </source>
</evidence>
<accession>A5B7S0</accession>
<organism evidence="1">
    <name type="scientific">Vitis vinifera</name>
    <name type="common">Grape</name>
    <dbReference type="NCBI Taxonomy" id="29760"/>
    <lineage>
        <taxon>Eukaryota</taxon>
        <taxon>Viridiplantae</taxon>
        <taxon>Streptophyta</taxon>
        <taxon>Embryophyta</taxon>
        <taxon>Tracheophyta</taxon>
        <taxon>Spermatophyta</taxon>
        <taxon>Magnoliopsida</taxon>
        <taxon>eudicotyledons</taxon>
        <taxon>Gunneridae</taxon>
        <taxon>Pentapetalae</taxon>
        <taxon>rosids</taxon>
        <taxon>Vitales</taxon>
        <taxon>Vitaceae</taxon>
        <taxon>Viteae</taxon>
        <taxon>Vitis</taxon>
    </lineage>
</organism>
<protein>
    <submittedName>
        <fullName evidence="1">Uncharacterized protein</fullName>
    </submittedName>
</protein>
<gene>
    <name evidence="1" type="ORF">VITISV_005051</name>
</gene>